<proteinExistence type="predicted"/>
<accession>A0A166TIR7</accession>
<dbReference type="AlphaFoldDB" id="A0A166TIR7"/>
<name>A0A166TIR7_9AGAM</name>
<organism evidence="1 2">
    <name type="scientific">Athelia psychrophila</name>
    <dbReference type="NCBI Taxonomy" id="1759441"/>
    <lineage>
        <taxon>Eukaryota</taxon>
        <taxon>Fungi</taxon>
        <taxon>Dikarya</taxon>
        <taxon>Basidiomycota</taxon>
        <taxon>Agaricomycotina</taxon>
        <taxon>Agaricomycetes</taxon>
        <taxon>Agaricomycetidae</taxon>
        <taxon>Atheliales</taxon>
        <taxon>Atheliaceae</taxon>
        <taxon>Athelia</taxon>
    </lineage>
</organism>
<dbReference type="OrthoDB" id="163438at2759"/>
<dbReference type="Proteomes" id="UP000076532">
    <property type="component" value="Unassembled WGS sequence"/>
</dbReference>
<dbReference type="EMBL" id="KV417492">
    <property type="protein sequence ID" value="KZP30655.1"/>
    <property type="molecule type" value="Genomic_DNA"/>
</dbReference>
<sequence length="224" mass="25000">MSQTGTSKISVGQLHRYSLPNRWVSAVLGAGLIDTDYLLELQLVGKLQEANKLANPDHFAALYIPVPKARHKIAMPARGWSPFHFNISLAVGIIIYRRRRLHKDAIDAQDIAQGHDFVGRDTKYELTEEMGSQIDLRLYQQRIWVLGLQTLQIFQQTVPVIDEIADAITSQVDHDAAICDPARSLQDMLRVANIVPDLARIPGTDDAIADCSSPSPLKQNRSRV</sequence>
<evidence type="ECO:0000313" key="2">
    <source>
        <dbReference type="Proteomes" id="UP000076532"/>
    </source>
</evidence>
<protein>
    <submittedName>
        <fullName evidence="1">Uncharacterized protein</fullName>
    </submittedName>
</protein>
<keyword evidence="2" id="KW-1185">Reference proteome</keyword>
<reference evidence="1 2" key="1">
    <citation type="journal article" date="2016" name="Mol. Biol. Evol.">
        <title>Comparative Genomics of Early-Diverging Mushroom-Forming Fungi Provides Insights into the Origins of Lignocellulose Decay Capabilities.</title>
        <authorList>
            <person name="Nagy L.G."/>
            <person name="Riley R."/>
            <person name="Tritt A."/>
            <person name="Adam C."/>
            <person name="Daum C."/>
            <person name="Floudas D."/>
            <person name="Sun H."/>
            <person name="Yadav J.S."/>
            <person name="Pangilinan J."/>
            <person name="Larsson K.H."/>
            <person name="Matsuura K."/>
            <person name="Barry K."/>
            <person name="Labutti K."/>
            <person name="Kuo R."/>
            <person name="Ohm R.A."/>
            <person name="Bhattacharya S.S."/>
            <person name="Shirouzu T."/>
            <person name="Yoshinaga Y."/>
            <person name="Martin F.M."/>
            <person name="Grigoriev I.V."/>
            <person name="Hibbett D.S."/>
        </authorList>
    </citation>
    <scope>NUCLEOTIDE SEQUENCE [LARGE SCALE GENOMIC DNA]</scope>
    <source>
        <strain evidence="1 2">CBS 109695</strain>
    </source>
</reference>
<evidence type="ECO:0000313" key="1">
    <source>
        <dbReference type="EMBL" id="KZP30655.1"/>
    </source>
</evidence>
<gene>
    <name evidence="1" type="ORF">FIBSPDRAFT_945592</name>
</gene>